<feature type="region of interest" description="Disordered" evidence="1">
    <location>
        <begin position="85"/>
        <end position="121"/>
    </location>
</feature>
<dbReference type="AlphaFoldDB" id="A0A9D4KRK9"/>
<evidence type="ECO:0000313" key="3">
    <source>
        <dbReference type="Proteomes" id="UP000828390"/>
    </source>
</evidence>
<sequence length="136" mass="15247">MKSAKALPRYGSGHKSAGRTDSRTDGRTTPKQYPSASDVKLLRRKKERKSSLTGLNPLTLGVKVKRLNQWAISAPILYHEIRTLTFSSTPPPRPPARPPPPPARQHQSISRDFFEKNPANKKVTLNLARTIDPWSK</sequence>
<feature type="compositionally biased region" description="Basic and acidic residues" evidence="1">
    <location>
        <begin position="18"/>
        <end position="28"/>
    </location>
</feature>
<proteinExistence type="predicted"/>
<name>A0A9D4KRK9_DREPO</name>
<reference evidence="2" key="1">
    <citation type="journal article" date="2019" name="bioRxiv">
        <title>The Genome of the Zebra Mussel, Dreissena polymorpha: A Resource for Invasive Species Research.</title>
        <authorList>
            <person name="McCartney M.A."/>
            <person name="Auch B."/>
            <person name="Kono T."/>
            <person name="Mallez S."/>
            <person name="Zhang Y."/>
            <person name="Obille A."/>
            <person name="Becker A."/>
            <person name="Abrahante J.E."/>
            <person name="Garbe J."/>
            <person name="Badalamenti J.P."/>
            <person name="Herman A."/>
            <person name="Mangelson H."/>
            <person name="Liachko I."/>
            <person name="Sullivan S."/>
            <person name="Sone E.D."/>
            <person name="Koren S."/>
            <person name="Silverstein K.A.T."/>
            <person name="Beckman K.B."/>
            <person name="Gohl D.M."/>
        </authorList>
    </citation>
    <scope>NUCLEOTIDE SEQUENCE</scope>
    <source>
        <strain evidence="2">Duluth1</strain>
        <tissue evidence="2">Whole animal</tissue>
    </source>
</reference>
<evidence type="ECO:0000313" key="2">
    <source>
        <dbReference type="EMBL" id="KAH3844566.1"/>
    </source>
</evidence>
<keyword evidence="3" id="KW-1185">Reference proteome</keyword>
<reference evidence="2" key="2">
    <citation type="submission" date="2020-11" db="EMBL/GenBank/DDBJ databases">
        <authorList>
            <person name="McCartney M.A."/>
            <person name="Auch B."/>
            <person name="Kono T."/>
            <person name="Mallez S."/>
            <person name="Becker A."/>
            <person name="Gohl D.M."/>
            <person name="Silverstein K.A.T."/>
            <person name="Koren S."/>
            <person name="Bechman K.B."/>
            <person name="Herman A."/>
            <person name="Abrahante J.E."/>
            <person name="Garbe J."/>
        </authorList>
    </citation>
    <scope>NUCLEOTIDE SEQUENCE</scope>
    <source>
        <strain evidence="2">Duluth1</strain>
        <tissue evidence="2">Whole animal</tissue>
    </source>
</reference>
<gene>
    <name evidence="2" type="ORF">DPMN_086825</name>
</gene>
<feature type="region of interest" description="Disordered" evidence="1">
    <location>
        <begin position="1"/>
        <end position="54"/>
    </location>
</feature>
<comment type="caution">
    <text evidence="2">The sequence shown here is derived from an EMBL/GenBank/DDBJ whole genome shotgun (WGS) entry which is preliminary data.</text>
</comment>
<organism evidence="2 3">
    <name type="scientific">Dreissena polymorpha</name>
    <name type="common">Zebra mussel</name>
    <name type="synonym">Mytilus polymorpha</name>
    <dbReference type="NCBI Taxonomy" id="45954"/>
    <lineage>
        <taxon>Eukaryota</taxon>
        <taxon>Metazoa</taxon>
        <taxon>Spiralia</taxon>
        <taxon>Lophotrochozoa</taxon>
        <taxon>Mollusca</taxon>
        <taxon>Bivalvia</taxon>
        <taxon>Autobranchia</taxon>
        <taxon>Heteroconchia</taxon>
        <taxon>Euheterodonta</taxon>
        <taxon>Imparidentia</taxon>
        <taxon>Neoheterodontei</taxon>
        <taxon>Myida</taxon>
        <taxon>Dreissenoidea</taxon>
        <taxon>Dreissenidae</taxon>
        <taxon>Dreissena</taxon>
    </lineage>
</organism>
<evidence type="ECO:0000256" key="1">
    <source>
        <dbReference type="SAM" id="MobiDB-lite"/>
    </source>
</evidence>
<accession>A0A9D4KRK9</accession>
<dbReference type="EMBL" id="JAIWYP010000003">
    <property type="protein sequence ID" value="KAH3844566.1"/>
    <property type="molecule type" value="Genomic_DNA"/>
</dbReference>
<feature type="compositionally biased region" description="Pro residues" evidence="1">
    <location>
        <begin position="89"/>
        <end position="103"/>
    </location>
</feature>
<protein>
    <submittedName>
        <fullName evidence="2">Uncharacterized protein</fullName>
    </submittedName>
</protein>
<dbReference type="Proteomes" id="UP000828390">
    <property type="component" value="Unassembled WGS sequence"/>
</dbReference>